<accession>A0ABP8P6D4</accession>
<evidence type="ECO:0000313" key="2">
    <source>
        <dbReference type="EMBL" id="GAA4481281.1"/>
    </source>
</evidence>
<dbReference type="RefSeq" id="WP_345184893.1">
    <property type="nucleotide sequence ID" value="NZ_BAABGP010000007.1"/>
</dbReference>
<proteinExistence type="predicted"/>
<sequence>MEKQPFAPIESATTLAAVGDVHGDVPALFRLLDVLADSGIRCVIGLGDVGILWGRNSNRDVQKVEARLSANEQTFYWVDGNHENHTLIATYPTDRRGRRPISTNFIHLPRGHRVTLASGRALAALGGANSVDRSQRSTWWPAESVSGTDLATLGPGYADLIISHDAPEDVLALDNYLDKTAFMWPQIGIAYSQAGRAMFHRGFLQVRPKLSVGGHYHLPIDEAVGYAVGDHGFATRVVVLDTLQHVGTASVAMIDTGSLAIRFLTADGEELPVREPLTELTESMTGEWVVHTRDSRHRFDLDAGTVDRILGPDAQPEPSDRVRRLRSIDRCRLGERGRWAVEDLEPNADQLWHESSIIRHIVPVKSGGR</sequence>
<gene>
    <name evidence="2" type="ORF">GCM10023171_09490</name>
</gene>
<dbReference type="InterPro" id="IPR029052">
    <property type="entry name" value="Metallo-depent_PP-like"/>
</dbReference>
<dbReference type="Proteomes" id="UP001500731">
    <property type="component" value="Unassembled WGS sequence"/>
</dbReference>
<feature type="domain" description="Calcineurin-like phosphoesterase" evidence="1">
    <location>
        <begin position="14"/>
        <end position="217"/>
    </location>
</feature>
<dbReference type="EMBL" id="BAABGP010000007">
    <property type="protein sequence ID" value="GAA4481281.1"/>
    <property type="molecule type" value="Genomic_DNA"/>
</dbReference>
<dbReference type="SUPFAM" id="SSF56300">
    <property type="entry name" value="Metallo-dependent phosphatases"/>
    <property type="match status" value="1"/>
</dbReference>
<dbReference type="Pfam" id="PF00149">
    <property type="entry name" value="Metallophos"/>
    <property type="match status" value="1"/>
</dbReference>
<keyword evidence="3" id="KW-1185">Reference proteome</keyword>
<dbReference type="CDD" id="cd00838">
    <property type="entry name" value="MPP_superfamily"/>
    <property type="match status" value="1"/>
</dbReference>
<comment type="caution">
    <text evidence="2">The sequence shown here is derived from an EMBL/GenBank/DDBJ whole genome shotgun (WGS) entry which is preliminary data.</text>
</comment>
<dbReference type="InterPro" id="IPR004843">
    <property type="entry name" value="Calcineurin-like_PHP"/>
</dbReference>
<protein>
    <recommendedName>
        <fullName evidence="1">Calcineurin-like phosphoesterase domain-containing protein</fullName>
    </recommendedName>
</protein>
<dbReference type="Gene3D" id="3.60.21.10">
    <property type="match status" value="1"/>
</dbReference>
<evidence type="ECO:0000259" key="1">
    <source>
        <dbReference type="Pfam" id="PF00149"/>
    </source>
</evidence>
<name>A0ABP8P6D4_9MICO</name>
<evidence type="ECO:0000313" key="3">
    <source>
        <dbReference type="Proteomes" id="UP001500731"/>
    </source>
</evidence>
<reference evidence="3" key="1">
    <citation type="journal article" date="2019" name="Int. J. Syst. Evol. Microbiol.">
        <title>The Global Catalogue of Microorganisms (GCM) 10K type strain sequencing project: providing services to taxonomists for standard genome sequencing and annotation.</title>
        <authorList>
            <consortium name="The Broad Institute Genomics Platform"/>
            <consortium name="The Broad Institute Genome Sequencing Center for Infectious Disease"/>
            <person name="Wu L."/>
            <person name="Ma J."/>
        </authorList>
    </citation>
    <scope>NUCLEOTIDE SEQUENCE [LARGE SCALE GENOMIC DNA]</scope>
    <source>
        <strain evidence="3">JCM 17839</strain>
    </source>
</reference>
<organism evidence="2 3">
    <name type="scientific">Microbacterium panaciterrae</name>
    <dbReference type="NCBI Taxonomy" id="985759"/>
    <lineage>
        <taxon>Bacteria</taxon>
        <taxon>Bacillati</taxon>
        <taxon>Actinomycetota</taxon>
        <taxon>Actinomycetes</taxon>
        <taxon>Micrococcales</taxon>
        <taxon>Microbacteriaceae</taxon>
        <taxon>Microbacterium</taxon>
    </lineage>
</organism>